<evidence type="ECO:0000313" key="12">
    <source>
        <dbReference type="Proteomes" id="UP000094065"/>
    </source>
</evidence>
<dbReference type="Pfam" id="PF00083">
    <property type="entry name" value="Sugar_tr"/>
    <property type="match status" value="1"/>
</dbReference>
<dbReference type="NCBIfam" id="TIGR00879">
    <property type="entry name" value="SP"/>
    <property type="match status" value="1"/>
</dbReference>
<dbReference type="AlphaFoldDB" id="A0A1E3HPM4"/>
<keyword evidence="12" id="KW-1185">Reference proteome</keyword>
<dbReference type="SUPFAM" id="SSF103473">
    <property type="entry name" value="MFS general substrate transporter"/>
    <property type="match status" value="1"/>
</dbReference>
<feature type="transmembrane region" description="Helical" evidence="9">
    <location>
        <begin position="167"/>
        <end position="185"/>
    </location>
</feature>
<dbReference type="InterPro" id="IPR050360">
    <property type="entry name" value="MFS_Sugar_Transporters"/>
</dbReference>
<feature type="domain" description="Major facilitator superfamily (MFS) profile" evidence="10">
    <location>
        <begin position="90"/>
        <end position="537"/>
    </location>
</feature>
<dbReference type="PANTHER" id="PTHR48022:SF56">
    <property type="entry name" value="MAJOR FACILITATOR SUPERFAMILY (MFS) PROFILE DOMAIN-CONTAINING PROTEIN-RELATED"/>
    <property type="match status" value="1"/>
</dbReference>
<comment type="catalytic activity">
    <reaction evidence="7">
        <text>myo-inositol(out) + H(+)(out) = myo-inositol(in) + H(+)(in)</text>
        <dbReference type="Rhea" id="RHEA:60364"/>
        <dbReference type="ChEBI" id="CHEBI:15378"/>
        <dbReference type="ChEBI" id="CHEBI:17268"/>
    </reaction>
</comment>
<feature type="transmembrane region" description="Helical" evidence="9">
    <location>
        <begin position="260"/>
        <end position="277"/>
    </location>
</feature>
<evidence type="ECO:0000256" key="8">
    <source>
        <dbReference type="RuleBase" id="RU003346"/>
    </source>
</evidence>
<dbReference type="InterPro" id="IPR020846">
    <property type="entry name" value="MFS_dom"/>
</dbReference>
<feature type="transmembrane region" description="Helical" evidence="9">
    <location>
        <begin position="386"/>
        <end position="405"/>
    </location>
</feature>
<accession>A0A1E3HPM4</accession>
<evidence type="ECO:0000256" key="2">
    <source>
        <dbReference type="ARBA" id="ARBA00010992"/>
    </source>
</evidence>
<feature type="transmembrane region" description="Helical" evidence="9">
    <location>
        <begin position="412"/>
        <end position="433"/>
    </location>
</feature>
<dbReference type="GO" id="GO:0016020">
    <property type="term" value="C:membrane"/>
    <property type="evidence" value="ECO:0007669"/>
    <property type="project" value="UniProtKB-SubCell"/>
</dbReference>
<dbReference type="GO" id="GO:0005351">
    <property type="term" value="F:carbohydrate:proton symporter activity"/>
    <property type="evidence" value="ECO:0007669"/>
    <property type="project" value="TreeGrafter"/>
</dbReference>
<keyword evidence="6 9" id="KW-0472">Membrane</keyword>
<evidence type="ECO:0000256" key="9">
    <source>
        <dbReference type="SAM" id="Phobius"/>
    </source>
</evidence>
<dbReference type="Proteomes" id="UP000094065">
    <property type="component" value="Unassembled WGS sequence"/>
</dbReference>
<dbReference type="PROSITE" id="PS50850">
    <property type="entry name" value="MFS"/>
    <property type="match status" value="1"/>
</dbReference>
<feature type="transmembrane region" description="Helical" evidence="9">
    <location>
        <begin position="228"/>
        <end position="248"/>
    </location>
</feature>
<reference evidence="11 12" key="1">
    <citation type="submission" date="2016-06" db="EMBL/GenBank/DDBJ databases">
        <title>Evolution of pathogenesis and genome organization in the Tremellales.</title>
        <authorList>
            <person name="Cuomo C."/>
            <person name="Litvintseva A."/>
            <person name="Heitman J."/>
            <person name="Chen Y."/>
            <person name="Sun S."/>
            <person name="Springer D."/>
            <person name="Dromer F."/>
            <person name="Young S."/>
            <person name="Zeng Q."/>
            <person name="Chapman S."/>
            <person name="Gujja S."/>
            <person name="Saif S."/>
            <person name="Birren B."/>
        </authorList>
    </citation>
    <scope>NUCLEOTIDE SEQUENCE [LARGE SCALE GENOMIC DNA]</scope>
    <source>
        <strain evidence="11 12">CBS 6039</strain>
    </source>
</reference>
<evidence type="ECO:0000256" key="3">
    <source>
        <dbReference type="ARBA" id="ARBA00022448"/>
    </source>
</evidence>
<gene>
    <name evidence="11" type="ORF">L202_04809</name>
</gene>
<dbReference type="InterPro" id="IPR036259">
    <property type="entry name" value="MFS_trans_sf"/>
</dbReference>
<keyword evidence="3 8" id="KW-0813">Transport</keyword>
<organism evidence="11 12">
    <name type="scientific">Cryptococcus amylolentus CBS 6039</name>
    <dbReference type="NCBI Taxonomy" id="1295533"/>
    <lineage>
        <taxon>Eukaryota</taxon>
        <taxon>Fungi</taxon>
        <taxon>Dikarya</taxon>
        <taxon>Basidiomycota</taxon>
        <taxon>Agaricomycotina</taxon>
        <taxon>Tremellomycetes</taxon>
        <taxon>Tremellales</taxon>
        <taxon>Cryptococcaceae</taxon>
        <taxon>Cryptococcus</taxon>
    </lineage>
</organism>
<feature type="transmembrane region" description="Helical" evidence="9">
    <location>
        <begin position="486"/>
        <end position="504"/>
    </location>
</feature>
<comment type="subcellular location">
    <subcellularLocation>
        <location evidence="1">Membrane</location>
        <topology evidence="1">Multi-pass membrane protein</topology>
    </subcellularLocation>
</comment>
<keyword evidence="4 9" id="KW-0812">Transmembrane</keyword>
<dbReference type="RefSeq" id="XP_018992892.1">
    <property type="nucleotide sequence ID" value="XM_019138949.1"/>
</dbReference>
<dbReference type="FunFam" id="1.20.1250.20:FF:000149">
    <property type="entry name" value="MFS transporter, SP family, general alpha glucoside:H+ symporter"/>
    <property type="match status" value="1"/>
</dbReference>
<evidence type="ECO:0000259" key="10">
    <source>
        <dbReference type="PROSITE" id="PS50850"/>
    </source>
</evidence>
<feature type="transmembrane region" description="Helical" evidence="9">
    <location>
        <begin position="87"/>
        <end position="113"/>
    </location>
</feature>
<evidence type="ECO:0000256" key="6">
    <source>
        <dbReference type="ARBA" id="ARBA00023136"/>
    </source>
</evidence>
<keyword evidence="5 9" id="KW-1133">Transmembrane helix</keyword>
<name>A0A1E3HPM4_9TREE</name>
<dbReference type="InterPro" id="IPR005828">
    <property type="entry name" value="MFS_sugar_transport-like"/>
</dbReference>
<evidence type="ECO:0000256" key="4">
    <source>
        <dbReference type="ARBA" id="ARBA00022692"/>
    </source>
</evidence>
<evidence type="ECO:0000256" key="5">
    <source>
        <dbReference type="ARBA" id="ARBA00022989"/>
    </source>
</evidence>
<feature type="transmembrane region" description="Helical" evidence="9">
    <location>
        <begin position="510"/>
        <end position="531"/>
    </location>
</feature>
<proteinExistence type="inferred from homology"/>
<protein>
    <recommendedName>
        <fullName evidence="10">Major facilitator superfamily (MFS) profile domain-containing protein</fullName>
    </recommendedName>
</protein>
<dbReference type="Gene3D" id="1.20.1250.20">
    <property type="entry name" value="MFS general substrate transporter like domains"/>
    <property type="match status" value="1"/>
</dbReference>
<dbReference type="STRING" id="1295533.A0A1E3HPM4"/>
<feature type="transmembrane region" description="Helical" evidence="9">
    <location>
        <begin position="192"/>
        <end position="213"/>
    </location>
</feature>
<dbReference type="OrthoDB" id="6612291at2759"/>
<dbReference type="PANTHER" id="PTHR48022">
    <property type="entry name" value="PLASTIDIC GLUCOSE TRANSPORTER 4"/>
    <property type="match status" value="1"/>
</dbReference>
<dbReference type="InterPro" id="IPR003663">
    <property type="entry name" value="Sugar/inositol_transpt"/>
</dbReference>
<comment type="caution">
    <text evidence="11">The sequence shown here is derived from an EMBL/GenBank/DDBJ whole genome shotgun (WGS) entry which is preliminary data.</text>
</comment>
<evidence type="ECO:0000313" key="11">
    <source>
        <dbReference type="EMBL" id="ODN77656.1"/>
    </source>
</evidence>
<sequence length="586" mass="65116">MPTGVSCGPPQFDNHLSLVRPSKRFTMAHPEHDEDIKTSSVPARKVSVDGLYSQDKAIAAMYANAQAATDKEQNMTLREGIRKYPKAILWSILIATCCAMEGYDISLLGNFYAFDPFNKKFGVELADGTYQVPARWQTGLSNGAQCGQIIGLILNGIFTERYGYRKVIMVSLSWLIVIITMFFCAPNIKVLLGAEILAGIPWGVFQSIAISYATDVCPVALRGYLTCYGNFCWGYGQLIGIGVIRAMFTRDDQWAYRIPYAVQWVWPPLILLGVIFAPESPWWLVRHGHMVEAKKSLRRLASPKHNPDFNEDEALDMIRHTTELEKDITSGASFLDCFKGVELRRTEIVCVIWMTQNLAGNTFSNYSTYFFEQAGLTGTIPYDFAMGQYGINMVGVFGAWSLMALGIGRRRLILCGFSGLFVTLITMGFLGLIPESNKTQGAMATGALMLVWAVFYQCTVGTVAFSLVGEIASRRLSIKTVALGRAAYNVVAIICNVLSPYMINPTAWDWGNYAGFFWAGTCLGCLIYAYFRVPEPAGRTFAEIDILFERGVSARKFATTPVNAFDVSLHHAVEDDKEVTQHVERV</sequence>
<evidence type="ECO:0000256" key="1">
    <source>
        <dbReference type="ARBA" id="ARBA00004141"/>
    </source>
</evidence>
<dbReference type="EMBL" id="AWGJ01000007">
    <property type="protein sequence ID" value="ODN77656.1"/>
    <property type="molecule type" value="Genomic_DNA"/>
</dbReference>
<dbReference type="GeneID" id="30156118"/>
<comment type="similarity">
    <text evidence="2 8">Belongs to the major facilitator superfamily. Sugar transporter (TC 2.A.1.1) family.</text>
</comment>
<feature type="transmembrane region" description="Helical" evidence="9">
    <location>
        <begin position="445"/>
        <end position="465"/>
    </location>
</feature>
<evidence type="ECO:0000256" key="7">
    <source>
        <dbReference type="ARBA" id="ARBA00049119"/>
    </source>
</evidence>